<sequence>MKKATRIITLAMSFTFLSALCACGQSTETENKVTHSEFYYSEADYSAADEYLRANGYPESFIANTGNQTKTALKTAGAVYNASASREDAYNESTYSGRWNGFSYSITVSDASDKEDNVSKKYLTLNWAWNAERSSPNDIAIIEHDPLFAVSLSEMILEISGTGQLQESVIPPDSQAASLPETQTGTFVLLQGENISVSTAPESGVEVQIPQVGGCMLNKYFAPSPADSSMPYGTYLLNEDQYRGSFTIAVTCHDKSGDLSAAAACFKIPYEHGFLTSNDISCNFNLFLK</sequence>
<dbReference type="EMBL" id="DXCL01000046">
    <property type="protein sequence ID" value="HIZ04122.1"/>
    <property type="molecule type" value="Genomic_DNA"/>
</dbReference>
<evidence type="ECO:0000313" key="3">
    <source>
        <dbReference type="Proteomes" id="UP000824132"/>
    </source>
</evidence>
<name>A0A9D2D0I1_9FIRM</name>
<keyword evidence="1" id="KW-0732">Signal</keyword>
<organism evidence="2 3">
    <name type="scientific">Candidatus Borkfalkia avistercoris</name>
    <dbReference type="NCBI Taxonomy" id="2838504"/>
    <lineage>
        <taxon>Bacteria</taxon>
        <taxon>Bacillati</taxon>
        <taxon>Bacillota</taxon>
        <taxon>Clostridia</taxon>
        <taxon>Christensenellales</taxon>
        <taxon>Christensenellaceae</taxon>
        <taxon>Candidatus Borkfalkia</taxon>
    </lineage>
</organism>
<gene>
    <name evidence="2" type="ORF">H9727_07540</name>
</gene>
<evidence type="ECO:0000256" key="1">
    <source>
        <dbReference type="SAM" id="SignalP"/>
    </source>
</evidence>
<accession>A0A9D2D0I1</accession>
<dbReference type="PROSITE" id="PS51257">
    <property type="entry name" value="PROKAR_LIPOPROTEIN"/>
    <property type="match status" value="1"/>
</dbReference>
<evidence type="ECO:0000313" key="2">
    <source>
        <dbReference type="EMBL" id="HIZ04122.1"/>
    </source>
</evidence>
<dbReference type="Proteomes" id="UP000824132">
    <property type="component" value="Unassembled WGS sequence"/>
</dbReference>
<protein>
    <submittedName>
        <fullName evidence="2">Uncharacterized protein</fullName>
    </submittedName>
</protein>
<dbReference type="AlphaFoldDB" id="A0A9D2D0I1"/>
<feature type="chain" id="PRO_5039644264" evidence="1">
    <location>
        <begin position="22"/>
        <end position="289"/>
    </location>
</feature>
<reference evidence="2" key="1">
    <citation type="journal article" date="2021" name="PeerJ">
        <title>Extensive microbial diversity within the chicken gut microbiome revealed by metagenomics and culture.</title>
        <authorList>
            <person name="Gilroy R."/>
            <person name="Ravi A."/>
            <person name="Getino M."/>
            <person name="Pursley I."/>
            <person name="Horton D.L."/>
            <person name="Alikhan N.F."/>
            <person name="Baker D."/>
            <person name="Gharbi K."/>
            <person name="Hall N."/>
            <person name="Watson M."/>
            <person name="Adriaenssens E.M."/>
            <person name="Foster-Nyarko E."/>
            <person name="Jarju S."/>
            <person name="Secka A."/>
            <person name="Antonio M."/>
            <person name="Oren A."/>
            <person name="Chaudhuri R.R."/>
            <person name="La Ragione R."/>
            <person name="Hildebrand F."/>
            <person name="Pallen M.J."/>
        </authorList>
    </citation>
    <scope>NUCLEOTIDE SEQUENCE</scope>
    <source>
        <strain evidence="2">CHK187-5294</strain>
    </source>
</reference>
<feature type="signal peptide" evidence="1">
    <location>
        <begin position="1"/>
        <end position="21"/>
    </location>
</feature>
<comment type="caution">
    <text evidence="2">The sequence shown here is derived from an EMBL/GenBank/DDBJ whole genome shotgun (WGS) entry which is preliminary data.</text>
</comment>
<proteinExistence type="predicted"/>
<reference evidence="2" key="2">
    <citation type="submission" date="2021-04" db="EMBL/GenBank/DDBJ databases">
        <authorList>
            <person name="Gilroy R."/>
        </authorList>
    </citation>
    <scope>NUCLEOTIDE SEQUENCE</scope>
    <source>
        <strain evidence="2">CHK187-5294</strain>
    </source>
</reference>